<feature type="coiled-coil region" evidence="1">
    <location>
        <begin position="37"/>
        <end position="64"/>
    </location>
</feature>
<dbReference type="InterPro" id="IPR037211">
    <property type="entry name" value="Phage_DNA_replic_GP16.7_sf"/>
</dbReference>
<dbReference type="SUPFAM" id="SSF140713">
    <property type="entry name" value="Phage replication organizer domain"/>
    <property type="match status" value="1"/>
</dbReference>
<dbReference type="Proteomes" id="UP001064695">
    <property type="component" value="Segment"/>
</dbReference>
<accession>A0A977XD94</accession>
<evidence type="ECO:0000256" key="1">
    <source>
        <dbReference type="SAM" id="Coils"/>
    </source>
</evidence>
<dbReference type="InterPro" id="IPR009595">
    <property type="entry name" value="Phage_DNA_replic_GP16.7"/>
</dbReference>
<proteinExistence type="predicted"/>
<dbReference type="EMBL" id="OP433492">
    <property type="protein sequence ID" value="UXN78515.1"/>
    <property type="molecule type" value="Genomic_DNA"/>
</dbReference>
<dbReference type="Gene3D" id="1.10.8.600">
    <property type="entry name" value="Phage phi29 replication organiser protein p16.7-like"/>
    <property type="match status" value="1"/>
</dbReference>
<sequence length="133" mass="15521">MSITLEIWMLGIAGIIILAIGWKIGSVLSDDTEEIDLADDYQAIEDLKRQEQELLERIDYLQDKIYAREYGGTQVEHYKQALDEYDKAGIRMPLDIIEELTFVDYLKTKEDVMKFIETLRSNWKLENSKKVGK</sequence>
<keyword evidence="2" id="KW-1133">Transmembrane helix</keyword>
<evidence type="ECO:0000313" key="3">
    <source>
        <dbReference type="EMBL" id="UXN78515.1"/>
    </source>
</evidence>
<keyword evidence="2" id="KW-0472">Membrane</keyword>
<dbReference type="GO" id="GO:0039693">
    <property type="term" value="P:viral DNA genome replication"/>
    <property type="evidence" value="ECO:0007669"/>
    <property type="project" value="InterPro"/>
</dbReference>
<keyword evidence="2" id="KW-0812">Transmembrane</keyword>
<organism evidence="3 4">
    <name type="scientific">Bacillus phage vB_BaeroP_SYYB1</name>
    <dbReference type="NCBI Taxonomy" id="2980552"/>
    <lineage>
        <taxon>Viruses</taxon>
        <taxon>Duplodnaviria</taxon>
        <taxon>Heunggongvirae</taxon>
        <taxon>Uroviricota</taxon>
        <taxon>Caudoviricetes</taxon>
        <taxon>Salasmaviridae</taxon>
        <taxon>Tatarstanvirinae</taxon>
        <taxon>Gaunavirus</taxon>
        <taxon>Gaunavirus syybuna</taxon>
    </lineage>
</organism>
<evidence type="ECO:0000313" key="4">
    <source>
        <dbReference type="Proteomes" id="UP001064695"/>
    </source>
</evidence>
<keyword evidence="4" id="KW-1185">Reference proteome</keyword>
<feature type="transmembrane region" description="Helical" evidence="2">
    <location>
        <begin position="7"/>
        <end position="25"/>
    </location>
</feature>
<reference evidence="3" key="1">
    <citation type="submission" date="2022-09" db="EMBL/GenBank/DDBJ databases">
        <authorList>
            <person name="Xie Z."/>
            <person name="Yang M."/>
        </authorList>
    </citation>
    <scope>NUCLEOTIDE SEQUENCE</scope>
</reference>
<evidence type="ECO:0000256" key="2">
    <source>
        <dbReference type="SAM" id="Phobius"/>
    </source>
</evidence>
<keyword evidence="1" id="KW-0175">Coiled coil</keyword>
<dbReference type="Pfam" id="PF06720">
    <property type="entry name" value="Phi-29_GP16_7"/>
    <property type="match status" value="1"/>
</dbReference>
<protein>
    <submittedName>
        <fullName evidence="3">Uncharacterized protein</fullName>
    </submittedName>
</protein>
<gene>
    <name evidence="3" type="ORF">SYYB1_26</name>
</gene>
<name>A0A977XD94_9CAUD</name>